<comment type="catalytic activity">
    <reaction evidence="1 7">
        <text>2-C-methyl-D-erythritol 4-phosphate + CTP + H(+) = 4-CDP-2-C-methyl-D-erythritol + diphosphate</text>
        <dbReference type="Rhea" id="RHEA:13429"/>
        <dbReference type="ChEBI" id="CHEBI:15378"/>
        <dbReference type="ChEBI" id="CHEBI:33019"/>
        <dbReference type="ChEBI" id="CHEBI:37563"/>
        <dbReference type="ChEBI" id="CHEBI:57823"/>
        <dbReference type="ChEBI" id="CHEBI:58262"/>
        <dbReference type="EC" id="2.7.7.60"/>
    </reaction>
</comment>
<comment type="caution">
    <text evidence="8">The sequence shown here is derived from an EMBL/GenBank/DDBJ whole genome shotgun (WGS) entry which is preliminary data.</text>
</comment>
<gene>
    <name evidence="7 8" type="primary">ispD</name>
    <name evidence="8" type="ORF">GXN74_07710</name>
</gene>
<keyword evidence="5 7" id="KW-0548">Nucleotidyltransferase</keyword>
<dbReference type="PANTHER" id="PTHR32125:SF4">
    <property type="entry name" value="2-C-METHYL-D-ERYTHRITOL 4-PHOSPHATE CYTIDYLYLTRANSFERASE, CHLOROPLASTIC"/>
    <property type="match status" value="1"/>
</dbReference>
<evidence type="ECO:0000256" key="4">
    <source>
        <dbReference type="ARBA" id="ARBA00022679"/>
    </source>
</evidence>
<evidence type="ECO:0000256" key="2">
    <source>
        <dbReference type="ARBA" id="ARBA00004787"/>
    </source>
</evidence>
<dbReference type="Gene3D" id="3.90.550.10">
    <property type="entry name" value="Spore Coat Polysaccharide Biosynthesis Protein SpsA, Chain A"/>
    <property type="match status" value="1"/>
</dbReference>
<dbReference type="FunFam" id="3.90.550.10:FF:000003">
    <property type="entry name" value="2-C-methyl-D-erythritol 4-phosphate cytidylyltransferase"/>
    <property type="match status" value="1"/>
</dbReference>
<keyword evidence="4 7" id="KW-0808">Transferase</keyword>
<dbReference type="GO" id="GO:0019288">
    <property type="term" value="P:isopentenyl diphosphate biosynthetic process, methylerythritol 4-phosphate pathway"/>
    <property type="evidence" value="ECO:0007669"/>
    <property type="project" value="UniProtKB-UniRule"/>
</dbReference>
<dbReference type="SUPFAM" id="SSF53448">
    <property type="entry name" value="Nucleotide-diphospho-sugar transferases"/>
    <property type="match status" value="1"/>
</dbReference>
<comment type="function">
    <text evidence="7">Catalyzes the formation of 4-diphosphocytidyl-2-C-methyl-D-erythritol from CTP and 2-C-methyl-D-erythritol 4-phosphate (MEP).</text>
</comment>
<evidence type="ECO:0000256" key="5">
    <source>
        <dbReference type="ARBA" id="ARBA00022695"/>
    </source>
</evidence>
<dbReference type="CDD" id="cd02516">
    <property type="entry name" value="CDP-ME_synthetase"/>
    <property type="match status" value="1"/>
</dbReference>
<dbReference type="GO" id="GO:0050518">
    <property type="term" value="F:2-C-methyl-D-erythritol 4-phosphate cytidylyltransferase activity"/>
    <property type="evidence" value="ECO:0007669"/>
    <property type="project" value="UniProtKB-UniRule"/>
</dbReference>
<evidence type="ECO:0000256" key="7">
    <source>
        <dbReference type="HAMAP-Rule" id="MF_00108"/>
    </source>
</evidence>
<keyword evidence="9" id="KW-1185">Reference proteome</keyword>
<dbReference type="InterPro" id="IPR018294">
    <property type="entry name" value="ISPD_synthase_CS"/>
</dbReference>
<dbReference type="NCBIfam" id="TIGR00453">
    <property type="entry name" value="ispD"/>
    <property type="match status" value="1"/>
</dbReference>
<name>A0A7X5HVW7_9FIRM</name>
<evidence type="ECO:0000313" key="8">
    <source>
        <dbReference type="EMBL" id="NDL67628.1"/>
    </source>
</evidence>
<evidence type="ECO:0000256" key="1">
    <source>
        <dbReference type="ARBA" id="ARBA00001282"/>
    </source>
</evidence>
<dbReference type="HAMAP" id="MF_00108">
    <property type="entry name" value="IspD"/>
    <property type="match status" value="1"/>
</dbReference>
<dbReference type="InterPro" id="IPR029044">
    <property type="entry name" value="Nucleotide-diphossugar_trans"/>
</dbReference>
<comment type="similarity">
    <text evidence="3 7">Belongs to the IspD/TarI cytidylyltransferase family. IspD subfamily.</text>
</comment>
<comment type="pathway">
    <text evidence="2 7">Isoprenoid biosynthesis; isopentenyl diphosphate biosynthesis via DXP pathway; isopentenyl diphosphate from 1-deoxy-D-xylulose 5-phosphate: step 2/6.</text>
</comment>
<dbReference type="PANTHER" id="PTHR32125">
    <property type="entry name" value="2-C-METHYL-D-ERYTHRITOL 4-PHOSPHATE CYTIDYLYLTRANSFERASE, CHLOROPLASTIC"/>
    <property type="match status" value="1"/>
</dbReference>
<feature type="site" description="Positions MEP for the nucleophilic attack" evidence="7">
    <location>
        <position position="161"/>
    </location>
</feature>
<dbReference type="EC" id="2.7.7.60" evidence="7"/>
<dbReference type="EMBL" id="JAAEEH010000018">
    <property type="protein sequence ID" value="NDL67628.1"/>
    <property type="molecule type" value="Genomic_DNA"/>
</dbReference>
<dbReference type="InterPro" id="IPR034683">
    <property type="entry name" value="IspD/TarI"/>
</dbReference>
<dbReference type="PROSITE" id="PS01295">
    <property type="entry name" value="ISPD"/>
    <property type="match status" value="1"/>
</dbReference>
<proteinExistence type="inferred from homology"/>
<keyword evidence="6 7" id="KW-0414">Isoprene biosynthesis</keyword>
<dbReference type="Pfam" id="PF01128">
    <property type="entry name" value="IspD"/>
    <property type="match status" value="1"/>
</dbReference>
<organism evidence="8 9">
    <name type="scientific">Anaerotalea alkaliphila</name>
    <dbReference type="NCBI Taxonomy" id="2662126"/>
    <lineage>
        <taxon>Bacteria</taxon>
        <taxon>Bacillati</taxon>
        <taxon>Bacillota</taxon>
        <taxon>Clostridia</taxon>
        <taxon>Eubacteriales</taxon>
        <taxon>Anaerotalea</taxon>
    </lineage>
</organism>
<feature type="site" description="Transition state stabilizer" evidence="7">
    <location>
        <position position="28"/>
    </location>
</feature>
<dbReference type="InterPro" id="IPR001228">
    <property type="entry name" value="IspD"/>
</dbReference>
<accession>A0A7X5HVW7</accession>
<feature type="site" description="Transition state stabilizer" evidence="7">
    <location>
        <position position="21"/>
    </location>
</feature>
<dbReference type="Proteomes" id="UP000461585">
    <property type="component" value="Unassembled WGS sequence"/>
</dbReference>
<dbReference type="RefSeq" id="WP_162370357.1">
    <property type="nucleotide sequence ID" value="NZ_JAAEEH010000018.1"/>
</dbReference>
<sequence>MEEKGKIHVAVIIPAAGSGSRMGLDTPKQFLRIRNKPLLVHALERFQESEDVQEIILVTGREDIPWVTAKIVEAYGLEKVRKVVEGGRERKDSVYAGILNLSPQATHVLVHDGARPCLSRELIRRMVQGAVEKRACVPGVPLKDTVKTVDREGRVLGTPPRNSLSAIQTPQAFSREVIEEAYTLGIASSREATDDAMMVELFTDTPVHVLEGENRNIKVTTKEDLETVERWLGEAENSL</sequence>
<dbReference type="UniPathway" id="UPA00056">
    <property type="reaction ID" value="UER00093"/>
</dbReference>
<evidence type="ECO:0000256" key="6">
    <source>
        <dbReference type="ARBA" id="ARBA00023229"/>
    </source>
</evidence>
<dbReference type="InterPro" id="IPR050088">
    <property type="entry name" value="IspD/TarI_cytidylyltransf_bact"/>
</dbReference>
<evidence type="ECO:0000256" key="3">
    <source>
        <dbReference type="ARBA" id="ARBA00009789"/>
    </source>
</evidence>
<reference evidence="8 9" key="1">
    <citation type="submission" date="2020-01" db="EMBL/GenBank/DDBJ databases">
        <title>Anaeroalcalibacter tamaniensis gen. nov., sp. nov., moderately halophilic strictly anaerobic fermenter bacterium from mud volcano of Taman peninsula.</title>
        <authorList>
            <person name="Frolova A."/>
            <person name="Merkel A.Y."/>
            <person name="Slobodkin A.I."/>
        </authorList>
    </citation>
    <scope>NUCLEOTIDE SEQUENCE [LARGE SCALE GENOMIC DNA]</scope>
    <source>
        <strain evidence="8 9">F-3ap</strain>
    </source>
</reference>
<dbReference type="AlphaFoldDB" id="A0A7X5HVW7"/>
<feature type="site" description="Positions MEP for the nucleophilic attack" evidence="7">
    <location>
        <position position="218"/>
    </location>
</feature>
<protein>
    <recommendedName>
        <fullName evidence="7">2-C-methyl-D-erythritol 4-phosphate cytidylyltransferase</fullName>
        <ecNumber evidence="7">2.7.7.60</ecNumber>
    </recommendedName>
    <alternativeName>
        <fullName evidence="7">4-diphosphocytidyl-2C-methyl-D-erythritol synthase</fullName>
    </alternativeName>
    <alternativeName>
        <fullName evidence="7">MEP cytidylyltransferase</fullName>
        <shortName evidence="7">MCT</shortName>
    </alternativeName>
</protein>
<evidence type="ECO:0000313" key="9">
    <source>
        <dbReference type="Proteomes" id="UP000461585"/>
    </source>
</evidence>